<accession>A0A3M2LL70</accession>
<feature type="transmembrane region" description="Helical" evidence="1">
    <location>
        <begin position="12"/>
        <end position="32"/>
    </location>
</feature>
<feature type="transmembrane region" description="Helical" evidence="1">
    <location>
        <begin position="158"/>
        <end position="179"/>
    </location>
</feature>
<keyword evidence="1" id="KW-0472">Membrane</keyword>
<feature type="transmembrane region" description="Helical" evidence="1">
    <location>
        <begin position="186"/>
        <end position="204"/>
    </location>
</feature>
<evidence type="ECO:0000256" key="1">
    <source>
        <dbReference type="SAM" id="Phobius"/>
    </source>
</evidence>
<feature type="transmembrane region" description="Helical" evidence="1">
    <location>
        <begin position="65"/>
        <end position="86"/>
    </location>
</feature>
<dbReference type="EMBL" id="RFFG01000091">
    <property type="protein sequence ID" value="RMI38161.1"/>
    <property type="molecule type" value="Genomic_DNA"/>
</dbReference>
<dbReference type="OrthoDB" id="3579673at2"/>
<keyword evidence="3" id="KW-1185">Reference proteome</keyword>
<dbReference type="Pfam" id="PF12679">
    <property type="entry name" value="ABC2_membrane_2"/>
    <property type="match status" value="1"/>
</dbReference>
<dbReference type="Proteomes" id="UP000282674">
    <property type="component" value="Unassembled WGS sequence"/>
</dbReference>
<feature type="transmembrane region" description="Helical" evidence="1">
    <location>
        <begin position="116"/>
        <end position="138"/>
    </location>
</feature>
<reference evidence="2 3" key="1">
    <citation type="submission" date="2018-10" db="EMBL/GenBank/DDBJ databases">
        <title>Isolation from soil.</title>
        <authorList>
            <person name="Hu J."/>
        </authorList>
    </citation>
    <scope>NUCLEOTIDE SEQUENCE [LARGE SCALE GENOMIC DNA]</scope>
    <source>
        <strain evidence="2 3">NEAU-Ht49</strain>
    </source>
</reference>
<dbReference type="GO" id="GO:0140359">
    <property type="term" value="F:ABC-type transporter activity"/>
    <property type="evidence" value="ECO:0007669"/>
    <property type="project" value="InterPro"/>
</dbReference>
<comment type="caution">
    <text evidence="2">The sequence shown here is derived from an EMBL/GenBank/DDBJ whole genome shotgun (WGS) entry which is preliminary data.</text>
</comment>
<name>A0A3M2LL70_9ACTN</name>
<keyword evidence="1" id="KW-1133">Transmembrane helix</keyword>
<evidence type="ECO:0000313" key="3">
    <source>
        <dbReference type="Proteomes" id="UP000282674"/>
    </source>
</evidence>
<keyword evidence="1 2" id="KW-0812">Transmembrane</keyword>
<evidence type="ECO:0000313" key="2">
    <source>
        <dbReference type="EMBL" id="RMI38161.1"/>
    </source>
</evidence>
<organism evidence="2 3">
    <name type="scientific">Actinomadura harenae</name>
    <dbReference type="NCBI Taxonomy" id="2483351"/>
    <lineage>
        <taxon>Bacteria</taxon>
        <taxon>Bacillati</taxon>
        <taxon>Actinomycetota</taxon>
        <taxon>Actinomycetes</taxon>
        <taxon>Streptosporangiales</taxon>
        <taxon>Thermomonosporaceae</taxon>
        <taxon>Actinomadura</taxon>
    </lineage>
</organism>
<feature type="transmembrane region" description="Helical" evidence="1">
    <location>
        <begin position="310"/>
        <end position="333"/>
    </location>
</feature>
<dbReference type="RefSeq" id="WP_122198534.1">
    <property type="nucleotide sequence ID" value="NZ_JBHSKC010000003.1"/>
</dbReference>
<dbReference type="GO" id="GO:0005886">
    <property type="term" value="C:plasma membrane"/>
    <property type="evidence" value="ECO:0007669"/>
    <property type="project" value="UniProtKB-SubCell"/>
</dbReference>
<dbReference type="AlphaFoldDB" id="A0A3M2LL70"/>
<proteinExistence type="predicted"/>
<gene>
    <name evidence="2" type="ORF">EBO15_33740</name>
</gene>
<protein>
    <submittedName>
        <fullName evidence="2">Transmembrane transport protein</fullName>
    </submittedName>
</protein>
<sequence length="341" mass="36951">MIWLSWRQFRWQALTAAVTIVLAGAWLLYFGFDVRDAHSAARSACRTGSGCHQAMAEFEARYRETMYFVAAGLGLGLALLGTFWGAPMVARELEAGTHRLVWNQSITRRRWLTTKLLLTALAAMSTTAVISALLTWAARPVDEASANRFDTIIFGTRNIAPIGYALFAVTLGTVVGLLVRRTLPAIAITLVAFIAVQFAVPNLVRPHLLPAKTATMAMPTEVIDQARNLGGIGGGSVIGGITLPDEPGAWISSTSPLLTADGHPLSASRFNRCLNNPPMTGAHGTFGNTAPCLGKLNLHLKITYQPSGRYWSFQLLETALYVLLSALLAAFALRRVRHHLT</sequence>